<keyword evidence="3 6" id="KW-0812">Transmembrane</keyword>
<dbReference type="InterPro" id="IPR033479">
    <property type="entry name" value="dCache_1"/>
</dbReference>
<sequence>MISVIPILLIGVIYSIINFNKMEDSAIKYSENITKQTGKNITLYFDRYINSLNKIAQNEELIVGLENYKNLNWKDKESIDDQIRIMMNANFGGDKEIESAEIVTAENLHFYYTSPIVNGDIHGANKSKLLEDVSKNYINFFLSKKEIEDDTKVYIIVSKQILNKEKKLVGVLLLALNKEFTEKVCIESIPNNDSNLMLIDKNENLVSASNNSISDGNYKELLHIISASDQKSKIKIDNKSMIVSIDYIDSIGWKIVNLIPYSNLMDTTLSLILITTIVLIFIAIVSFILSKIITKSISKPIDTLMFSILNKDIKTKLIDDSNDEYGVLINKFNKMNCKINENIDDIYKLKLKKIELDSLKKEAELSALQKQINPHFLYNTLESIYWNGQIEEAEELSEMVLSLGDYLKTIINKGREYISIKSEIDSINNYIFLQNKRFDNRITCKFNYNKGIENIQILKLVLLPIIDDIVSYYVETINEDIELEIEIISIDDKVKFYIWGQDVELILTHIKNYKINKNLGIDNVNQRLKLYFGEEYGVNIDRGINILIPIIKNQQRGIKYE</sequence>
<dbReference type="Pfam" id="PF02743">
    <property type="entry name" value="dCache_1"/>
    <property type="match status" value="1"/>
</dbReference>
<dbReference type="InterPro" id="IPR050640">
    <property type="entry name" value="Bact_2-comp_sensor_kinase"/>
</dbReference>
<dbReference type="Pfam" id="PF06580">
    <property type="entry name" value="His_kinase"/>
    <property type="match status" value="1"/>
</dbReference>
<keyword evidence="4 6" id="KW-1133">Transmembrane helix</keyword>
<evidence type="ECO:0000313" key="9">
    <source>
        <dbReference type="EMBL" id="MDQ0556407.1"/>
    </source>
</evidence>
<comment type="caution">
    <text evidence="9">The sequence shown here is derived from an EMBL/GenBank/DDBJ whole genome shotgun (WGS) entry which is preliminary data.</text>
</comment>
<dbReference type="Proteomes" id="UP001232584">
    <property type="component" value="Unassembled WGS sequence"/>
</dbReference>
<evidence type="ECO:0000259" key="8">
    <source>
        <dbReference type="Pfam" id="PF06580"/>
    </source>
</evidence>
<dbReference type="GO" id="GO:0016301">
    <property type="term" value="F:kinase activity"/>
    <property type="evidence" value="ECO:0007669"/>
    <property type="project" value="UniProtKB-KW"/>
</dbReference>
<evidence type="ECO:0000256" key="5">
    <source>
        <dbReference type="ARBA" id="ARBA00023136"/>
    </source>
</evidence>
<keyword evidence="9" id="KW-0418">Kinase</keyword>
<keyword evidence="10" id="KW-1185">Reference proteome</keyword>
<feature type="transmembrane region" description="Helical" evidence="6">
    <location>
        <begin position="269"/>
        <end position="289"/>
    </location>
</feature>
<dbReference type="EMBL" id="JAUSWG010000005">
    <property type="protein sequence ID" value="MDQ0556407.1"/>
    <property type="molecule type" value="Genomic_DNA"/>
</dbReference>
<dbReference type="PANTHER" id="PTHR34220">
    <property type="entry name" value="SENSOR HISTIDINE KINASE YPDA"/>
    <property type="match status" value="1"/>
</dbReference>
<evidence type="ECO:0000256" key="3">
    <source>
        <dbReference type="ARBA" id="ARBA00022692"/>
    </source>
</evidence>
<evidence type="ECO:0000256" key="4">
    <source>
        <dbReference type="ARBA" id="ARBA00022989"/>
    </source>
</evidence>
<reference evidence="9 10" key="1">
    <citation type="submission" date="2023-07" db="EMBL/GenBank/DDBJ databases">
        <title>Genomic Encyclopedia of Type Strains, Phase IV (KMG-IV): sequencing the most valuable type-strain genomes for metagenomic binning, comparative biology and taxonomic classification.</title>
        <authorList>
            <person name="Goeker M."/>
        </authorList>
    </citation>
    <scope>NUCLEOTIDE SEQUENCE [LARGE SCALE GENOMIC DNA]</scope>
    <source>
        <strain evidence="9 10">DSM 15049</strain>
    </source>
</reference>
<keyword evidence="9" id="KW-0808">Transferase</keyword>
<dbReference type="Gene3D" id="6.10.340.10">
    <property type="match status" value="1"/>
</dbReference>
<evidence type="ECO:0000259" key="7">
    <source>
        <dbReference type="Pfam" id="PF02743"/>
    </source>
</evidence>
<evidence type="ECO:0000256" key="2">
    <source>
        <dbReference type="ARBA" id="ARBA00022475"/>
    </source>
</evidence>
<feature type="domain" description="Cache" evidence="7">
    <location>
        <begin position="22"/>
        <end position="256"/>
    </location>
</feature>
<keyword evidence="5 6" id="KW-0472">Membrane</keyword>
<evidence type="ECO:0000313" key="10">
    <source>
        <dbReference type="Proteomes" id="UP001232584"/>
    </source>
</evidence>
<comment type="subcellular location">
    <subcellularLocation>
        <location evidence="1">Cell membrane</location>
        <topology evidence="1">Multi-pass membrane protein</topology>
    </subcellularLocation>
</comment>
<keyword evidence="2" id="KW-1003">Cell membrane</keyword>
<proteinExistence type="predicted"/>
<dbReference type="RefSeq" id="WP_307505519.1">
    <property type="nucleotide sequence ID" value="NZ_BAAACE010000021.1"/>
</dbReference>
<accession>A0ABU0MZS1</accession>
<protein>
    <submittedName>
        <fullName evidence="9">Sensor histidine kinase YesM</fullName>
    </submittedName>
</protein>
<evidence type="ECO:0000256" key="6">
    <source>
        <dbReference type="SAM" id="Phobius"/>
    </source>
</evidence>
<name>A0ABU0MZS1_9FIRM</name>
<organism evidence="9 10">
    <name type="scientific">Paraclostridium ghonii</name>
    <dbReference type="NCBI Taxonomy" id="29358"/>
    <lineage>
        <taxon>Bacteria</taxon>
        <taxon>Bacillati</taxon>
        <taxon>Bacillota</taxon>
        <taxon>Clostridia</taxon>
        <taxon>Peptostreptococcales</taxon>
        <taxon>Peptostreptococcaceae</taxon>
        <taxon>Paraclostridium</taxon>
    </lineage>
</organism>
<feature type="domain" description="Signal transduction histidine kinase internal region" evidence="8">
    <location>
        <begin position="363"/>
        <end position="442"/>
    </location>
</feature>
<dbReference type="PANTHER" id="PTHR34220:SF7">
    <property type="entry name" value="SENSOR HISTIDINE KINASE YPDA"/>
    <property type="match status" value="1"/>
</dbReference>
<dbReference type="InterPro" id="IPR010559">
    <property type="entry name" value="Sig_transdc_His_kin_internal"/>
</dbReference>
<evidence type="ECO:0000256" key="1">
    <source>
        <dbReference type="ARBA" id="ARBA00004651"/>
    </source>
</evidence>
<gene>
    <name evidence="9" type="ORF">QOZ92_001521</name>
</gene>